<accession>A0A6P0UFK2</accession>
<name>A0A6P0UFK2_9FLAO</name>
<dbReference type="Pfam" id="PF19666">
    <property type="entry name" value="DUF6169"/>
    <property type="match status" value="1"/>
</dbReference>
<evidence type="ECO:0000313" key="1">
    <source>
        <dbReference type="EMBL" id="NER11797.1"/>
    </source>
</evidence>
<dbReference type="InterPro" id="IPR046167">
    <property type="entry name" value="DUF6169"/>
</dbReference>
<evidence type="ECO:0000313" key="2">
    <source>
        <dbReference type="Proteomes" id="UP000468443"/>
    </source>
</evidence>
<proteinExistence type="predicted"/>
<sequence>MYEYIEEKGEDGPFFIFTTDFSLTYIVSFKKMGTMNYPLDNLFSLDFLEENGNKRRTDSKVSSTILHIILEFIKQNPSCVLHYLCDIEGGKQIFRARLFSKWFSIADTGTWNKLDISLAAVENYQISFLYDSGIYEPELIESEIILTMDSLESDKG</sequence>
<dbReference type="AlphaFoldDB" id="A0A6P0UFK2"/>
<keyword evidence="2" id="KW-1185">Reference proteome</keyword>
<organism evidence="1 2">
    <name type="scientific">Muriicola jejuensis</name>
    <dbReference type="NCBI Taxonomy" id="504488"/>
    <lineage>
        <taxon>Bacteria</taxon>
        <taxon>Pseudomonadati</taxon>
        <taxon>Bacteroidota</taxon>
        <taxon>Flavobacteriia</taxon>
        <taxon>Flavobacteriales</taxon>
        <taxon>Flavobacteriaceae</taxon>
        <taxon>Muriicola</taxon>
    </lineage>
</organism>
<comment type="caution">
    <text evidence="1">The sequence shown here is derived from an EMBL/GenBank/DDBJ whole genome shotgun (WGS) entry which is preliminary data.</text>
</comment>
<gene>
    <name evidence="1" type="ORF">GWK09_14820</name>
</gene>
<reference evidence="1 2" key="1">
    <citation type="submission" date="2020-01" db="EMBL/GenBank/DDBJ databases">
        <title>Muriicola jejuensis KCTC 22299.</title>
        <authorList>
            <person name="Wang G."/>
        </authorList>
    </citation>
    <scope>NUCLEOTIDE SEQUENCE [LARGE SCALE GENOMIC DNA]</scope>
    <source>
        <strain evidence="1 2">KCTC 22299</strain>
    </source>
</reference>
<dbReference type="Proteomes" id="UP000468443">
    <property type="component" value="Unassembled WGS sequence"/>
</dbReference>
<protein>
    <submittedName>
        <fullName evidence="1">Uncharacterized protein</fullName>
    </submittedName>
</protein>
<dbReference type="EMBL" id="JAABOP010000016">
    <property type="protein sequence ID" value="NER11797.1"/>
    <property type="molecule type" value="Genomic_DNA"/>
</dbReference>
<dbReference type="RefSeq" id="WP_163694252.1">
    <property type="nucleotide sequence ID" value="NZ_FXTW01000021.1"/>
</dbReference>